<dbReference type="EMBL" id="JAHRIQ010013370">
    <property type="protein sequence ID" value="MEQ2225530.1"/>
    <property type="molecule type" value="Genomic_DNA"/>
</dbReference>
<organism evidence="1 2">
    <name type="scientific">Ilyodon furcidens</name>
    <name type="common">goldbreast splitfin</name>
    <dbReference type="NCBI Taxonomy" id="33524"/>
    <lineage>
        <taxon>Eukaryota</taxon>
        <taxon>Metazoa</taxon>
        <taxon>Chordata</taxon>
        <taxon>Craniata</taxon>
        <taxon>Vertebrata</taxon>
        <taxon>Euteleostomi</taxon>
        <taxon>Actinopterygii</taxon>
        <taxon>Neopterygii</taxon>
        <taxon>Teleostei</taxon>
        <taxon>Neoteleostei</taxon>
        <taxon>Acanthomorphata</taxon>
        <taxon>Ovalentaria</taxon>
        <taxon>Atherinomorphae</taxon>
        <taxon>Cyprinodontiformes</taxon>
        <taxon>Goodeidae</taxon>
        <taxon>Ilyodon</taxon>
    </lineage>
</organism>
<keyword evidence="2" id="KW-1185">Reference proteome</keyword>
<dbReference type="Proteomes" id="UP001482620">
    <property type="component" value="Unassembled WGS sequence"/>
</dbReference>
<evidence type="ECO:0000313" key="1">
    <source>
        <dbReference type="EMBL" id="MEQ2225530.1"/>
    </source>
</evidence>
<proteinExistence type="predicted"/>
<comment type="caution">
    <text evidence="1">The sequence shown here is derived from an EMBL/GenBank/DDBJ whole genome shotgun (WGS) entry which is preliminary data.</text>
</comment>
<gene>
    <name evidence="1" type="ORF">ILYODFUR_018399</name>
</gene>
<sequence>MGKKHPLQYLTAFKQLSVILPSNLPLSQILNIRDSRSIYQRNRAERVTSTGGYDISNPNKNRLCGWFRENPHQDNLLADESALENMLIQRGQVPMLSLQ</sequence>
<accession>A0ABV0SZH4</accession>
<protein>
    <submittedName>
        <fullName evidence="1">Uncharacterized protein</fullName>
    </submittedName>
</protein>
<reference evidence="1 2" key="1">
    <citation type="submission" date="2021-06" db="EMBL/GenBank/DDBJ databases">
        <authorList>
            <person name="Palmer J.M."/>
        </authorList>
    </citation>
    <scope>NUCLEOTIDE SEQUENCE [LARGE SCALE GENOMIC DNA]</scope>
    <source>
        <strain evidence="2">if_2019</strain>
        <tissue evidence="1">Muscle</tissue>
    </source>
</reference>
<name>A0ABV0SZH4_9TELE</name>
<evidence type="ECO:0000313" key="2">
    <source>
        <dbReference type="Proteomes" id="UP001482620"/>
    </source>
</evidence>